<dbReference type="STRING" id="1121353.H924_03705"/>
<evidence type="ECO:0000313" key="2">
    <source>
        <dbReference type="Proteomes" id="UP000011760"/>
    </source>
</evidence>
<dbReference type="PATRIC" id="fig|1121353.3.peg.762"/>
<accession>M1UJY3</accession>
<reference evidence="1 2" key="1">
    <citation type="submission" date="2013-02" db="EMBL/GenBank/DDBJ databases">
        <title>The complete genome sequence of Corynebacterium callunae DSM 20147.</title>
        <authorList>
            <person name="Ruckert C."/>
            <person name="Albersmeier A."/>
            <person name="Kalinowski J."/>
        </authorList>
    </citation>
    <scope>NUCLEOTIDE SEQUENCE [LARGE SCALE GENOMIC DNA]</scope>
    <source>
        <strain evidence="1 2">DSM 20147</strain>
    </source>
</reference>
<dbReference type="EMBL" id="CP004354">
    <property type="protein sequence ID" value="AGG66189.1"/>
    <property type="molecule type" value="Genomic_DNA"/>
</dbReference>
<keyword evidence="2" id="KW-1185">Reference proteome</keyword>
<sequence>MTSEFIAAELKSTELGEVRDRAGFDHGAIIDTHKGQVTLLSESAHRDNHMVRRFEQVMSMDDEIACVATTPHSDGVRVSLTFKATVKTEKRDRTEFLTSLARRGDMITAESDEIGLELNPLNSRAVGSLAEKTWGSSWPPVAIGKVHYDFISIADTVAVASEIDIDEELHDHLSEIAFKESWLTYTHITRPAILGTGLRLGLIVVRGATFNEANYRIGEIISGLKPPQRLRFHRLFGRQRMGTLAGAGLGILPWQHIKAEVMP</sequence>
<dbReference type="Proteomes" id="UP000011760">
    <property type="component" value="Chromosome"/>
</dbReference>
<proteinExistence type="predicted"/>
<dbReference type="RefSeq" id="WP_015650627.1">
    <property type="nucleotide sequence ID" value="NZ_ATVF01000005.1"/>
</dbReference>
<organism evidence="1 2">
    <name type="scientific">Corynebacterium callunae DSM 20147</name>
    <dbReference type="NCBI Taxonomy" id="1121353"/>
    <lineage>
        <taxon>Bacteria</taxon>
        <taxon>Bacillati</taxon>
        <taxon>Actinomycetota</taxon>
        <taxon>Actinomycetes</taxon>
        <taxon>Mycobacteriales</taxon>
        <taxon>Corynebacteriaceae</taxon>
        <taxon>Corynebacterium</taxon>
    </lineage>
</organism>
<evidence type="ECO:0000313" key="1">
    <source>
        <dbReference type="EMBL" id="AGG66189.1"/>
    </source>
</evidence>
<protein>
    <submittedName>
        <fullName evidence="1">Uncharacterized protein</fullName>
    </submittedName>
</protein>
<dbReference type="HOGENOM" id="CLU_952230_0_0_11"/>
<gene>
    <name evidence="1" type="ORF">H924_03705</name>
</gene>
<name>M1UJY3_9CORY</name>
<dbReference type="KEGG" id="ccn:H924_03705"/>
<dbReference type="AlphaFoldDB" id="M1UJY3"/>